<organism evidence="1 2">
    <name type="scientific">Nostoc piscinale CENA21</name>
    <dbReference type="NCBI Taxonomy" id="224013"/>
    <lineage>
        <taxon>Bacteria</taxon>
        <taxon>Bacillati</taxon>
        <taxon>Cyanobacteriota</taxon>
        <taxon>Cyanophyceae</taxon>
        <taxon>Nostocales</taxon>
        <taxon>Nostocaceae</taxon>
        <taxon>Nostoc</taxon>
    </lineage>
</organism>
<keyword evidence="2" id="KW-1185">Reference proteome</keyword>
<reference evidence="1 2" key="2">
    <citation type="journal article" date="2016" name="Genome Announc.">
        <title>Draft Genome Sequence of the N2-Fixing Cyanobacterium Nostoc piscinale CENA21, Isolated from the Brazilian Amazon Floodplain.</title>
        <authorList>
            <person name="Leao T."/>
            <person name="Guimaraes P.I."/>
            <person name="de Melo A.G."/>
            <person name="Ramos R.T."/>
            <person name="Leao P.N."/>
            <person name="Silva A."/>
            <person name="Fiore M.F."/>
            <person name="Schneider M.P."/>
        </authorList>
    </citation>
    <scope>NUCLEOTIDE SEQUENCE [LARGE SCALE GENOMIC DNA]</scope>
    <source>
        <strain evidence="1 2">CENA21</strain>
    </source>
</reference>
<dbReference type="AlphaFoldDB" id="A0A0M3V6N2"/>
<dbReference type="RefSeq" id="WP_062297211.1">
    <property type="nucleotide sequence ID" value="NZ_CP012036.1"/>
</dbReference>
<reference evidence="2" key="1">
    <citation type="submission" date="2015-07" db="EMBL/GenBank/DDBJ databases">
        <title>Genome Of Nitrogen-Fixing Cyanobacterium Nostoc piscinale CENA21 From Solimoes/Amazon River Floodplain Sediments And Comparative Genomics To Uncover Biosynthetic Natural Products Potential.</title>
        <authorList>
            <person name="Leao T.F."/>
            <person name="Leao P.N."/>
            <person name="Guimaraes P.I."/>
            <person name="de Melo A.G.C."/>
            <person name="Ramos R.T.J."/>
            <person name="Silva A."/>
            <person name="Fiore M.F."/>
            <person name="Schneider M.P.C."/>
        </authorList>
    </citation>
    <scope>NUCLEOTIDE SEQUENCE [LARGE SCALE GENOMIC DNA]</scope>
    <source>
        <strain evidence="2">CENA21</strain>
    </source>
</reference>
<dbReference type="KEGG" id="npz:ACX27_27415"/>
<name>A0A0M3V6N2_9NOSO</name>
<accession>A0A0M3V6N2</accession>
<dbReference type="OrthoDB" id="490830at2"/>
<dbReference type="STRING" id="224013.ACX27_27415"/>
<dbReference type="Proteomes" id="UP000062645">
    <property type="component" value="Chromosome"/>
</dbReference>
<dbReference type="PATRIC" id="fig|224013.5.peg.6555"/>
<proteinExistence type="predicted"/>
<sequence length="86" mass="9561">MTQTTASTIAFAVHRSSVQEVLGAIALLKHLAIFKLKFVRDRHLYQEKYSSFEEYCNTELQEWGGYQTASALLDSSTPCTEVSGGV</sequence>
<evidence type="ECO:0000313" key="1">
    <source>
        <dbReference type="EMBL" id="ALF55737.1"/>
    </source>
</evidence>
<protein>
    <submittedName>
        <fullName evidence="1">Uncharacterized protein</fullName>
    </submittedName>
</protein>
<evidence type="ECO:0000313" key="2">
    <source>
        <dbReference type="Proteomes" id="UP000062645"/>
    </source>
</evidence>
<dbReference type="EMBL" id="CP012036">
    <property type="protein sequence ID" value="ALF55737.1"/>
    <property type="molecule type" value="Genomic_DNA"/>
</dbReference>
<gene>
    <name evidence="1" type="ORF">ACX27_27415</name>
</gene>